<dbReference type="Proteomes" id="UP000007875">
    <property type="component" value="Unassembled WGS sequence"/>
</dbReference>
<feature type="transmembrane region" description="Helical" evidence="5">
    <location>
        <begin position="85"/>
        <end position="107"/>
    </location>
</feature>
<accession>H2Z2P5</accession>
<feature type="transmembrane region" description="Helical" evidence="5">
    <location>
        <begin position="25"/>
        <end position="48"/>
    </location>
</feature>
<dbReference type="HOGENOM" id="CLU_001265_34_2_1"/>
<keyword evidence="2 5" id="KW-0812">Transmembrane</keyword>
<dbReference type="eggNOG" id="KOG0255">
    <property type="taxonomic scope" value="Eukaryota"/>
</dbReference>
<dbReference type="SUPFAM" id="SSF103473">
    <property type="entry name" value="MFS general substrate transporter"/>
    <property type="match status" value="1"/>
</dbReference>
<dbReference type="PANTHER" id="PTHR24064">
    <property type="entry name" value="SOLUTE CARRIER FAMILY 22 MEMBER"/>
    <property type="match status" value="1"/>
</dbReference>
<dbReference type="GeneTree" id="ENSGT00940000162538"/>
<keyword evidence="4 5" id="KW-0472">Membrane</keyword>
<proteinExistence type="predicted"/>
<keyword evidence="3 5" id="KW-1133">Transmembrane helix</keyword>
<reference evidence="6" key="2">
    <citation type="submission" date="2025-08" db="UniProtKB">
        <authorList>
            <consortium name="Ensembl"/>
        </authorList>
    </citation>
    <scope>IDENTIFICATION</scope>
</reference>
<organism evidence="6 7">
    <name type="scientific">Ciona savignyi</name>
    <name type="common">Pacific transparent sea squirt</name>
    <dbReference type="NCBI Taxonomy" id="51511"/>
    <lineage>
        <taxon>Eukaryota</taxon>
        <taxon>Metazoa</taxon>
        <taxon>Chordata</taxon>
        <taxon>Tunicata</taxon>
        <taxon>Ascidiacea</taxon>
        <taxon>Phlebobranchia</taxon>
        <taxon>Cionidae</taxon>
        <taxon>Ciona</taxon>
    </lineage>
</organism>
<feature type="transmembrane region" description="Helical" evidence="5">
    <location>
        <begin position="146"/>
        <end position="168"/>
    </location>
</feature>
<dbReference type="Gene3D" id="1.20.1250.20">
    <property type="entry name" value="MFS general substrate transporter like domains"/>
    <property type="match status" value="1"/>
</dbReference>
<evidence type="ECO:0000256" key="1">
    <source>
        <dbReference type="ARBA" id="ARBA00004141"/>
    </source>
</evidence>
<evidence type="ECO:0000256" key="3">
    <source>
        <dbReference type="ARBA" id="ARBA00022989"/>
    </source>
</evidence>
<name>H2Z2P5_CIOSA</name>
<dbReference type="InParanoid" id="H2Z2P5"/>
<dbReference type="OMA" id="GRTHSWV"/>
<evidence type="ECO:0000256" key="4">
    <source>
        <dbReference type="ARBA" id="ARBA00023136"/>
    </source>
</evidence>
<evidence type="ECO:0008006" key="8">
    <source>
        <dbReference type="Google" id="ProtNLM"/>
    </source>
</evidence>
<feature type="transmembrane region" description="Helical" evidence="5">
    <location>
        <begin position="60"/>
        <end position="79"/>
    </location>
</feature>
<dbReference type="Ensembl" id="ENSCSAVT00000011995.1">
    <property type="protein sequence ID" value="ENSCSAVP00000011857.1"/>
    <property type="gene ID" value="ENSCSAVG00000006957.1"/>
</dbReference>
<sequence length="225" mass="24433">MFVWMVTSMVYYGLMLNAGSLPGSVYFNNMMGGLVEFLACTSAIFIVTKVGFTKTTSCSLYVASLACLSSTLCIQFGNGNSVFDTIGAVFAMIGRFGASMAFGVIFTHTVEMFPTVGRATALGLSSMAARFGSTFSPFTVQIQLTIPWLTPTIFGILAFLAASLALNFPETKGKKLLMSFDDAENSFAKHFCRKFITKLVCLSPNTDSETEDSPKEEYLLREIDA</sequence>
<dbReference type="AlphaFoldDB" id="H2Z2P5"/>
<evidence type="ECO:0000313" key="6">
    <source>
        <dbReference type="Ensembl" id="ENSCSAVP00000011857.1"/>
    </source>
</evidence>
<evidence type="ECO:0000256" key="2">
    <source>
        <dbReference type="ARBA" id="ARBA00022692"/>
    </source>
</evidence>
<evidence type="ECO:0000313" key="7">
    <source>
        <dbReference type="Proteomes" id="UP000007875"/>
    </source>
</evidence>
<keyword evidence="7" id="KW-1185">Reference proteome</keyword>
<dbReference type="STRING" id="51511.ENSCSAVP00000011857"/>
<reference evidence="7" key="1">
    <citation type="submission" date="2003-08" db="EMBL/GenBank/DDBJ databases">
        <authorList>
            <person name="Birren B."/>
            <person name="Nusbaum C."/>
            <person name="Abebe A."/>
            <person name="Abouelleil A."/>
            <person name="Adekoya E."/>
            <person name="Ait-zahra M."/>
            <person name="Allen N."/>
            <person name="Allen T."/>
            <person name="An P."/>
            <person name="Anderson M."/>
            <person name="Anderson S."/>
            <person name="Arachchi H."/>
            <person name="Armbruster J."/>
            <person name="Bachantsang P."/>
            <person name="Baldwin J."/>
            <person name="Barry A."/>
            <person name="Bayul T."/>
            <person name="Blitshsteyn B."/>
            <person name="Bloom T."/>
            <person name="Blye J."/>
            <person name="Boguslavskiy L."/>
            <person name="Borowsky M."/>
            <person name="Boukhgalter B."/>
            <person name="Brunache A."/>
            <person name="Butler J."/>
            <person name="Calixte N."/>
            <person name="Calvo S."/>
            <person name="Camarata J."/>
            <person name="Campo K."/>
            <person name="Chang J."/>
            <person name="Cheshatsang Y."/>
            <person name="Citroen M."/>
            <person name="Collymore A."/>
            <person name="Considine T."/>
            <person name="Cook A."/>
            <person name="Cooke P."/>
            <person name="Corum B."/>
            <person name="Cuomo C."/>
            <person name="David R."/>
            <person name="Dawoe T."/>
            <person name="Degray S."/>
            <person name="Dodge S."/>
            <person name="Dooley K."/>
            <person name="Dorje P."/>
            <person name="Dorjee K."/>
            <person name="Dorris L."/>
            <person name="Duffey N."/>
            <person name="Dupes A."/>
            <person name="Elkins T."/>
            <person name="Engels R."/>
            <person name="Erickson J."/>
            <person name="Farina A."/>
            <person name="Faro S."/>
            <person name="Ferreira P."/>
            <person name="Fischer H."/>
            <person name="Fitzgerald M."/>
            <person name="Foley K."/>
            <person name="Gage D."/>
            <person name="Galagan J."/>
            <person name="Gearin G."/>
            <person name="Gnerre S."/>
            <person name="Gnirke A."/>
            <person name="Goyette A."/>
            <person name="Graham J."/>
            <person name="Grandbois E."/>
            <person name="Gyaltsen K."/>
            <person name="Hafez N."/>
            <person name="Hagopian D."/>
            <person name="Hagos B."/>
            <person name="Hall J."/>
            <person name="Hatcher B."/>
            <person name="Heller A."/>
            <person name="Higgins H."/>
            <person name="Honan T."/>
            <person name="Horn A."/>
            <person name="Houde N."/>
            <person name="Hughes L."/>
            <person name="Hulme W."/>
            <person name="Husby E."/>
            <person name="Iliev I."/>
            <person name="Jaffe D."/>
            <person name="Jones C."/>
            <person name="Kamal M."/>
            <person name="Kamat A."/>
            <person name="Kamvysselis M."/>
            <person name="Karlsson E."/>
            <person name="Kells C."/>
            <person name="Kieu A."/>
            <person name="Kisner P."/>
            <person name="Kodira C."/>
            <person name="Kulbokas E."/>
            <person name="Labutti K."/>
            <person name="Lama D."/>
            <person name="Landers T."/>
            <person name="Leger J."/>
            <person name="Levine S."/>
            <person name="Lewis D."/>
            <person name="Lewis T."/>
            <person name="Lindblad-toh K."/>
            <person name="Liu X."/>
            <person name="Lokyitsang T."/>
            <person name="Lokyitsang Y."/>
            <person name="Lucien O."/>
            <person name="Lui A."/>
            <person name="Ma L.J."/>
            <person name="Mabbitt R."/>
            <person name="Macdonald J."/>
            <person name="Maclean C."/>
            <person name="Major J."/>
            <person name="Manning J."/>
            <person name="Marabella R."/>
            <person name="Maru K."/>
            <person name="Matthews C."/>
            <person name="Mauceli E."/>
            <person name="Mccarthy M."/>
            <person name="Mcdonough S."/>
            <person name="Mcghee T."/>
            <person name="Meldrim J."/>
            <person name="Meneus L."/>
            <person name="Mesirov J."/>
            <person name="Mihalev A."/>
            <person name="Mihova T."/>
            <person name="Mikkelsen T."/>
            <person name="Mlenga V."/>
            <person name="Moru K."/>
            <person name="Mozes J."/>
            <person name="Mulrain L."/>
            <person name="Munson G."/>
            <person name="Naylor J."/>
            <person name="Newes C."/>
            <person name="Nguyen C."/>
            <person name="Nguyen N."/>
            <person name="Nguyen T."/>
            <person name="Nicol R."/>
            <person name="Nielsen C."/>
            <person name="Nizzari M."/>
            <person name="Norbu C."/>
            <person name="Norbu N."/>
            <person name="O'donnell P."/>
            <person name="Okoawo O."/>
            <person name="O'leary S."/>
            <person name="Omotosho B."/>
            <person name="O'neill K."/>
            <person name="Osman S."/>
            <person name="Parker S."/>
            <person name="Perrin D."/>
            <person name="Phunkhang P."/>
            <person name="Piqani B."/>
            <person name="Purcell S."/>
            <person name="Rachupka T."/>
            <person name="Ramasamy U."/>
            <person name="Rameau R."/>
            <person name="Ray V."/>
            <person name="Raymond C."/>
            <person name="Retta R."/>
            <person name="Richardson S."/>
            <person name="Rise C."/>
            <person name="Rodriguez J."/>
            <person name="Rogers J."/>
            <person name="Rogov P."/>
            <person name="Rutman M."/>
            <person name="Schupbach R."/>
            <person name="Seaman C."/>
            <person name="Settipalli S."/>
            <person name="Sharpe T."/>
            <person name="Sheridan J."/>
            <person name="Sherpa N."/>
            <person name="Shi J."/>
            <person name="Smirnov S."/>
            <person name="Smith C."/>
            <person name="Sougnez C."/>
            <person name="Spencer B."/>
            <person name="Stalker J."/>
            <person name="Stange-thomann N."/>
            <person name="Stavropoulos S."/>
            <person name="Stetson K."/>
            <person name="Stone C."/>
            <person name="Stone S."/>
            <person name="Stubbs M."/>
            <person name="Talamas J."/>
            <person name="Tchuinga P."/>
            <person name="Tenzing P."/>
            <person name="Tesfaye S."/>
            <person name="Theodore J."/>
            <person name="Thoulutsang Y."/>
            <person name="Topham K."/>
            <person name="Towey S."/>
            <person name="Tsamla T."/>
            <person name="Tsomo N."/>
            <person name="Vallee D."/>
            <person name="Vassiliev H."/>
            <person name="Venkataraman V."/>
            <person name="Vinson J."/>
            <person name="Vo A."/>
            <person name="Wade C."/>
            <person name="Wang S."/>
            <person name="Wangchuk T."/>
            <person name="Wangdi T."/>
            <person name="Whittaker C."/>
            <person name="Wilkinson J."/>
            <person name="Wu Y."/>
            <person name="Wyman D."/>
            <person name="Yadav S."/>
            <person name="Yang S."/>
            <person name="Yang X."/>
            <person name="Yeager S."/>
            <person name="Yee E."/>
            <person name="Young G."/>
            <person name="Zainoun J."/>
            <person name="Zembeck L."/>
            <person name="Zimmer A."/>
            <person name="Zody M."/>
            <person name="Lander E."/>
        </authorList>
    </citation>
    <scope>NUCLEOTIDE SEQUENCE [LARGE SCALE GENOMIC DNA]</scope>
</reference>
<comment type="subcellular location">
    <subcellularLocation>
        <location evidence="1">Membrane</location>
        <topology evidence="1">Multi-pass membrane protein</topology>
    </subcellularLocation>
</comment>
<dbReference type="InterPro" id="IPR036259">
    <property type="entry name" value="MFS_trans_sf"/>
</dbReference>
<dbReference type="GO" id="GO:0016020">
    <property type="term" value="C:membrane"/>
    <property type="evidence" value="ECO:0007669"/>
    <property type="project" value="UniProtKB-SubCell"/>
</dbReference>
<evidence type="ECO:0000256" key="5">
    <source>
        <dbReference type="SAM" id="Phobius"/>
    </source>
</evidence>
<reference evidence="6" key="3">
    <citation type="submission" date="2025-09" db="UniProtKB">
        <authorList>
            <consortium name="Ensembl"/>
        </authorList>
    </citation>
    <scope>IDENTIFICATION</scope>
</reference>
<protein>
    <recommendedName>
        <fullName evidence="8">Major facilitator superfamily (MFS) profile domain-containing protein</fullName>
    </recommendedName>
</protein>